<organism evidence="9 10">
    <name type="scientific">Solitalea longa</name>
    <dbReference type="NCBI Taxonomy" id="2079460"/>
    <lineage>
        <taxon>Bacteria</taxon>
        <taxon>Pseudomonadati</taxon>
        <taxon>Bacteroidota</taxon>
        <taxon>Sphingobacteriia</taxon>
        <taxon>Sphingobacteriales</taxon>
        <taxon>Sphingobacteriaceae</taxon>
        <taxon>Solitalea</taxon>
    </lineage>
</organism>
<evidence type="ECO:0000256" key="2">
    <source>
        <dbReference type="ARBA" id="ARBA00022448"/>
    </source>
</evidence>
<dbReference type="InterPro" id="IPR036942">
    <property type="entry name" value="Beta-barrel_TonB_sf"/>
</dbReference>
<accession>A0A2S5A6H5</accession>
<keyword evidence="3 7" id="KW-1134">Transmembrane beta strand</keyword>
<dbReference type="Proteomes" id="UP000236893">
    <property type="component" value="Unassembled WGS sequence"/>
</dbReference>
<dbReference type="NCBIfam" id="TIGR04056">
    <property type="entry name" value="OMP_RagA_SusC"/>
    <property type="match status" value="1"/>
</dbReference>
<evidence type="ECO:0000256" key="6">
    <source>
        <dbReference type="ARBA" id="ARBA00023237"/>
    </source>
</evidence>
<dbReference type="GO" id="GO:0009279">
    <property type="term" value="C:cell outer membrane"/>
    <property type="evidence" value="ECO:0007669"/>
    <property type="project" value="UniProtKB-SubCell"/>
</dbReference>
<evidence type="ECO:0000256" key="4">
    <source>
        <dbReference type="ARBA" id="ARBA00022692"/>
    </source>
</evidence>
<sequence>MQKALLYYRFYGLKKRLFLLVVFLLSLPGFAQSKEALYSFKLKAMPVQQVFQQIENETHLRFSYNPLDIDLNRKIDLEVSNEKIEDVLSIVSEKIYAKCLIKGEIVMVQAVKDKREPFTLRGQVVDNKQVPLAGVPIYNSTSKKGTSTDELGRFSLSAENGDVIVVRFIGFITQNITANSAQNNITIVLLDDVKKLDETVVTALGIKREQKALGYSYSEVQGNELKKARETNVINSLAGRVPGLVVNSTAGGPAGSSRVTIRGNTSITGNNQPLYVVDGMPIDNSNYGQVGSDKFSGGVDMGDAISAINPDDIEKISVLKGPSASALYGSRAANGVILITTKKGSANKELGVEFNSSSTFENQLTSFDGYQYLYGQGSNQNIPQDASQARTTLFANFGPRLDAGLSAPSFDGVVRPYALVKDNISGFFRTGSTFTNTISLTNSTEKSSFRFSASNLTNNDIVPGSDMKRNSFTFNGNSQFGSKLNLEARAFYMNEKVTNRPAMADDPSNIGNSFVGLANNVDQAQFSTGYKDELGNYVDWGGGQYRINPYWVINEMENTTKKDRILGALQANYTFTKWLSLQGRASTDITFLDYSKFSPKTTPGALTGRLDKRDQRYSTTEADMLLSYQQQLSKDFNLAVRLGASLSRVNSFGTSTVYNNMTMTDVVSGNSFAEDFPVEIPYEKNTNSFYLVASTAYKNFLYLDATVRRDASSTLPEENNTYYYPSVGASFVFTDAFKLNNNIISFGKVRASAAEVGNDTDPYQLDLYYSLNPITANGNSAGGISSSVLPNKNLKPTRTRSFELGTELKFLKNRLGVDLTYYNSESRDQINRVPAPISSGFTYQIINAGVISNKGVELLLTGKPVVSKNFTWDIGFNFARNVNNVESLAEGVPFLTLSDARWMGVSVVAMPGAPYGSILAFDYQKDPSGNVILDPVTLTPLTSNNRELVGKGTFSWTGGLSNTFAYKNFALNAIVDIKQGADLFSMTNLFAAIRGSLSSTIEGRAEWIESEERRMSAGKTPDEWKAMGNVKGYVPQGVVQTGTDQQGNPIYTQNSQAVDPSVYWGQIYTDGNGVARPYIYDATYVKMRELSLSYSLPPALLSKWKVKALSVALVSRNPFIIYKDVPNVDPDSNYNNGNGQGFEYGSLPSRRSWGINLNLRF</sequence>
<dbReference type="InterPro" id="IPR023996">
    <property type="entry name" value="TonB-dep_OMP_SusC/RagA"/>
</dbReference>
<gene>
    <name evidence="9" type="ORF">C3K47_05310</name>
</gene>
<dbReference type="InterPro" id="IPR012910">
    <property type="entry name" value="Plug_dom"/>
</dbReference>
<keyword evidence="10" id="KW-1185">Reference proteome</keyword>
<name>A0A2S5A6H5_9SPHI</name>
<feature type="domain" description="TonB-dependent receptor plug" evidence="8">
    <location>
        <begin position="213"/>
        <end position="336"/>
    </location>
</feature>
<dbReference type="Pfam" id="PF13715">
    <property type="entry name" value="CarbopepD_reg_2"/>
    <property type="match status" value="1"/>
</dbReference>
<evidence type="ECO:0000256" key="7">
    <source>
        <dbReference type="PROSITE-ProRule" id="PRU01360"/>
    </source>
</evidence>
<dbReference type="EMBL" id="PQVF01000003">
    <property type="protein sequence ID" value="POY37942.1"/>
    <property type="molecule type" value="Genomic_DNA"/>
</dbReference>
<dbReference type="SUPFAM" id="SSF49464">
    <property type="entry name" value="Carboxypeptidase regulatory domain-like"/>
    <property type="match status" value="1"/>
</dbReference>
<keyword evidence="2 7" id="KW-0813">Transport</keyword>
<keyword evidence="4 7" id="KW-0812">Transmembrane</keyword>
<dbReference type="Gene3D" id="2.40.170.20">
    <property type="entry name" value="TonB-dependent receptor, beta-barrel domain"/>
    <property type="match status" value="1"/>
</dbReference>
<evidence type="ECO:0000313" key="9">
    <source>
        <dbReference type="EMBL" id="POY37942.1"/>
    </source>
</evidence>
<evidence type="ECO:0000256" key="1">
    <source>
        <dbReference type="ARBA" id="ARBA00004571"/>
    </source>
</evidence>
<dbReference type="SUPFAM" id="SSF56935">
    <property type="entry name" value="Porins"/>
    <property type="match status" value="1"/>
</dbReference>
<dbReference type="InterPro" id="IPR008969">
    <property type="entry name" value="CarboxyPept-like_regulatory"/>
</dbReference>
<evidence type="ECO:0000256" key="3">
    <source>
        <dbReference type="ARBA" id="ARBA00022452"/>
    </source>
</evidence>
<comment type="subcellular location">
    <subcellularLocation>
        <location evidence="1 7">Cell outer membrane</location>
        <topology evidence="1 7">Multi-pass membrane protein</topology>
    </subcellularLocation>
</comment>
<dbReference type="Gene3D" id="2.170.130.10">
    <property type="entry name" value="TonB-dependent receptor, plug domain"/>
    <property type="match status" value="1"/>
</dbReference>
<dbReference type="AlphaFoldDB" id="A0A2S5A6H5"/>
<dbReference type="PROSITE" id="PS52016">
    <property type="entry name" value="TONB_DEPENDENT_REC_3"/>
    <property type="match status" value="1"/>
</dbReference>
<dbReference type="OrthoDB" id="9768177at2"/>
<reference evidence="9 10" key="1">
    <citation type="submission" date="2018-01" db="EMBL/GenBank/DDBJ databases">
        <authorList>
            <person name="Gaut B.S."/>
            <person name="Morton B.R."/>
            <person name="Clegg M.T."/>
            <person name="Duvall M.R."/>
        </authorList>
    </citation>
    <scope>NUCLEOTIDE SEQUENCE [LARGE SCALE GENOMIC DNA]</scope>
    <source>
        <strain evidence="9 10">HR-AV</strain>
    </source>
</reference>
<keyword evidence="6 7" id="KW-0998">Cell outer membrane</keyword>
<dbReference type="InterPro" id="IPR039426">
    <property type="entry name" value="TonB-dep_rcpt-like"/>
</dbReference>
<comment type="similarity">
    <text evidence="7">Belongs to the TonB-dependent receptor family.</text>
</comment>
<evidence type="ECO:0000313" key="10">
    <source>
        <dbReference type="Proteomes" id="UP000236893"/>
    </source>
</evidence>
<evidence type="ECO:0000259" key="8">
    <source>
        <dbReference type="Pfam" id="PF07715"/>
    </source>
</evidence>
<dbReference type="InterPro" id="IPR037066">
    <property type="entry name" value="Plug_dom_sf"/>
</dbReference>
<dbReference type="NCBIfam" id="TIGR04057">
    <property type="entry name" value="SusC_RagA_signa"/>
    <property type="match status" value="1"/>
</dbReference>
<keyword evidence="5 7" id="KW-0472">Membrane</keyword>
<protein>
    <submittedName>
        <fullName evidence="9">SusC/RagA family TonB-linked outer membrane protein</fullName>
    </submittedName>
</protein>
<dbReference type="Pfam" id="PF07715">
    <property type="entry name" value="Plug"/>
    <property type="match status" value="1"/>
</dbReference>
<evidence type="ECO:0000256" key="5">
    <source>
        <dbReference type="ARBA" id="ARBA00023136"/>
    </source>
</evidence>
<proteinExistence type="inferred from homology"/>
<dbReference type="RefSeq" id="WP_103788073.1">
    <property type="nucleotide sequence ID" value="NZ_PQVF01000003.1"/>
</dbReference>
<dbReference type="InterPro" id="IPR023997">
    <property type="entry name" value="TonB-dep_OMP_SusC/RagA_CS"/>
</dbReference>
<comment type="caution">
    <text evidence="9">The sequence shown here is derived from an EMBL/GenBank/DDBJ whole genome shotgun (WGS) entry which is preliminary data.</text>
</comment>